<evidence type="ECO:0000313" key="11">
    <source>
        <dbReference type="EMBL" id="CAL8106999.1"/>
    </source>
</evidence>
<gene>
    <name evidence="11" type="ORF">ODALV1_LOCUS12542</name>
</gene>
<evidence type="ECO:0000256" key="8">
    <source>
        <dbReference type="SAM" id="Coils"/>
    </source>
</evidence>
<dbReference type="Pfam" id="PF04880">
    <property type="entry name" value="NUDE_C"/>
    <property type="match status" value="1"/>
</dbReference>
<evidence type="ECO:0000256" key="4">
    <source>
        <dbReference type="ARBA" id="ARBA00022490"/>
    </source>
</evidence>
<keyword evidence="5" id="KW-0493">Microtubule</keyword>
<evidence type="ECO:0000313" key="12">
    <source>
        <dbReference type="Proteomes" id="UP001642540"/>
    </source>
</evidence>
<accession>A0ABP1QKT6</accession>
<organism evidence="11 12">
    <name type="scientific">Orchesella dallaii</name>
    <dbReference type="NCBI Taxonomy" id="48710"/>
    <lineage>
        <taxon>Eukaryota</taxon>
        <taxon>Metazoa</taxon>
        <taxon>Ecdysozoa</taxon>
        <taxon>Arthropoda</taxon>
        <taxon>Hexapoda</taxon>
        <taxon>Collembola</taxon>
        <taxon>Entomobryomorpha</taxon>
        <taxon>Entomobryoidea</taxon>
        <taxon>Orchesellidae</taxon>
        <taxon>Orchesellinae</taxon>
        <taxon>Orchesella</taxon>
    </lineage>
</organism>
<sequence>MEDEDFDVTNVPVFTSPQEEADFWKKKALACRKGLDELKKDFEEYQEDSKTLEVELDTQIKLTEKKNKDLTACISRIQNDNENLRSRLEQMNAEHNARMTEWSAEVTSFRKTGDEINTYVRELEQKNDDLERANRAAAMSIEDFEAKLNLAIERNAFLESELDEKENLKSMVQRLKDETRDLRYELQFTKRQSEKVVDSNKLEATPPSTPPYNLAKAHQANLSTPTSSRMSPLSIVNDLLRKVGALETKLQTYHKKDEANIKKLGRSIDSKNHQNKAHKLPRGVSSPAVQEIIKT</sequence>
<evidence type="ECO:0000256" key="1">
    <source>
        <dbReference type="ARBA" id="ARBA00004186"/>
    </source>
</evidence>
<dbReference type="InterPro" id="IPR033494">
    <property type="entry name" value="NUDE"/>
</dbReference>
<comment type="caution">
    <text evidence="11">The sequence shown here is derived from an EMBL/GenBank/DDBJ whole genome shotgun (WGS) entry which is preliminary data.</text>
</comment>
<comment type="similarity">
    <text evidence="3">Belongs to the nudE family.</text>
</comment>
<dbReference type="InterPro" id="IPR006964">
    <property type="entry name" value="NUDE_dom"/>
</dbReference>
<protein>
    <recommendedName>
        <fullName evidence="10">NUDE domain-containing protein</fullName>
    </recommendedName>
</protein>
<keyword evidence="4" id="KW-0963">Cytoplasm</keyword>
<dbReference type="Gene3D" id="6.10.250.1080">
    <property type="match status" value="1"/>
</dbReference>
<evidence type="ECO:0000256" key="2">
    <source>
        <dbReference type="ARBA" id="ARBA00004300"/>
    </source>
</evidence>
<dbReference type="EMBL" id="CAXLJM020000038">
    <property type="protein sequence ID" value="CAL8106999.1"/>
    <property type="molecule type" value="Genomic_DNA"/>
</dbReference>
<feature type="domain" description="NUDE" evidence="10">
    <location>
        <begin position="140"/>
        <end position="196"/>
    </location>
</feature>
<dbReference type="PANTHER" id="PTHR10921">
    <property type="entry name" value="NUCLEAR DISTRIBUTION PROTEIN NUDE HOMOLOG 1"/>
    <property type="match status" value="1"/>
</dbReference>
<evidence type="ECO:0000256" key="3">
    <source>
        <dbReference type="ARBA" id="ARBA00007429"/>
    </source>
</evidence>
<evidence type="ECO:0000256" key="9">
    <source>
        <dbReference type="SAM" id="MobiDB-lite"/>
    </source>
</evidence>
<evidence type="ECO:0000256" key="5">
    <source>
        <dbReference type="ARBA" id="ARBA00022701"/>
    </source>
</evidence>
<reference evidence="11 12" key="1">
    <citation type="submission" date="2024-08" db="EMBL/GenBank/DDBJ databases">
        <authorList>
            <person name="Cucini C."/>
            <person name="Frati F."/>
        </authorList>
    </citation>
    <scope>NUCLEOTIDE SEQUENCE [LARGE SCALE GENOMIC DNA]</scope>
</reference>
<evidence type="ECO:0000256" key="6">
    <source>
        <dbReference type="ARBA" id="ARBA00023054"/>
    </source>
</evidence>
<keyword evidence="12" id="KW-1185">Reference proteome</keyword>
<feature type="region of interest" description="Disordered" evidence="9">
    <location>
        <begin position="272"/>
        <end position="295"/>
    </location>
</feature>
<keyword evidence="6 8" id="KW-0175">Coiled coil</keyword>
<feature type="coiled-coil region" evidence="8">
    <location>
        <begin position="35"/>
        <end position="192"/>
    </location>
</feature>
<comment type="subcellular location">
    <subcellularLocation>
        <location evidence="2">Cytoplasm</location>
        <location evidence="2">Cytoskeleton</location>
        <location evidence="2">Microtubule organizing center</location>
        <location evidence="2">Centrosome</location>
    </subcellularLocation>
    <subcellularLocation>
        <location evidence="1">Cytoplasm</location>
        <location evidence="1">Cytoskeleton</location>
        <location evidence="1">Spindle</location>
    </subcellularLocation>
</comment>
<keyword evidence="7" id="KW-0206">Cytoskeleton</keyword>
<dbReference type="PANTHER" id="PTHR10921:SF1">
    <property type="entry name" value="NUCLEAR DISTRIBUTION PROTEIN NUDE HOMOLOG"/>
    <property type="match status" value="1"/>
</dbReference>
<evidence type="ECO:0000256" key="7">
    <source>
        <dbReference type="ARBA" id="ARBA00023212"/>
    </source>
</evidence>
<name>A0ABP1QKT6_9HEXA</name>
<dbReference type="Proteomes" id="UP001642540">
    <property type="component" value="Unassembled WGS sequence"/>
</dbReference>
<evidence type="ECO:0000259" key="10">
    <source>
        <dbReference type="Pfam" id="PF04880"/>
    </source>
</evidence>
<proteinExistence type="inferred from homology"/>